<gene>
    <name evidence="2" type="ORF">CKJ66_22895</name>
</gene>
<feature type="transmembrane region" description="Helical" evidence="1">
    <location>
        <begin position="351"/>
        <end position="375"/>
    </location>
</feature>
<organism evidence="2 3">
    <name type="scientific">Mycobacterium avium</name>
    <dbReference type="NCBI Taxonomy" id="1764"/>
    <lineage>
        <taxon>Bacteria</taxon>
        <taxon>Bacillati</taxon>
        <taxon>Actinomycetota</taxon>
        <taxon>Actinomycetes</taxon>
        <taxon>Mycobacteriales</taxon>
        <taxon>Mycobacteriaceae</taxon>
        <taxon>Mycobacterium</taxon>
        <taxon>Mycobacterium avium complex (MAC)</taxon>
    </lineage>
</organism>
<dbReference type="AlphaFoldDB" id="A0A2A2ZC39"/>
<evidence type="ECO:0000313" key="2">
    <source>
        <dbReference type="EMBL" id="PBA24039.1"/>
    </source>
</evidence>
<dbReference type="RefSeq" id="WP_033718318.1">
    <property type="nucleotide sequence ID" value="NZ_JAAILH010000011.1"/>
</dbReference>
<feature type="transmembrane region" description="Helical" evidence="1">
    <location>
        <begin position="438"/>
        <end position="457"/>
    </location>
</feature>
<feature type="transmembrane region" description="Helical" evidence="1">
    <location>
        <begin position="55"/>
        <end position="76"/>
    </location>
</feature>
<dbReference type="EMBL" id="NSFD01000053">
    <property type="protein sequence ID" value="PBA24039.1"/>
    <property type="molecule type" value="Genomic_DNA"/>
</dbReference>
<evidence type="ECO:0008006" key="4">
    <source>
        <dbReference type="Google" id="ProtNLM"/>
    </source>
</evidence>
<dbReference type="Proteomes" id="UP000217768">
    <property type="component" value="Unassembled WGS sequence"/>
</dbReference>
<reference evidence="2 3" key="1">
    <citation type="submission" date="2017-08" db="EMBL/GenBank/DDBJ databases">
        <title>Phylogenetic analysis of Mycobacterium avium complex whole genomes.</title>
        <authorList>
            <person name="Caverly L.J."/>
            <person name="Spilker T."/>
            <person name="Lipuma J."/>
        </authorList>
    </citation>
    <scope>NUCLEOTIDE SEQUENCE [LARGE SCALE GENOMIC DNA]</scope>
    <source>
        <strain evidence="2 3">FLAC0165</strain>
    </source>
</reference>
<evidence type="ECO:0000256" key="1">
    <source>
        <dbReference type="SAM" id="Phobius"/>
    </source>
</evidence>
<evidence type="ECO:0000313" key="3">
    <source>
        <dbReference type="Proteomes" id="UP000217768"/>
    </source>
</evidence>
<feature type="transmembrane region" description="Helical" evidence="1">
    <location>
        <begin position="216"/>
        <end position="249"/>
    </location>
</feature>
<proteinExistence type="predicted"/>
<feature type="transmembrane region" description="Helical" evidence="1">
    <location>
        <begin position="88"/>
        <end position="107"/>
    </location>
</feature>
<feature type="transmembrane region" description="Helical" evidence="1">
    <location>
        <begin position="415"/>
        <end position="431"/>
    </location>
</feature>
<feature type="transmembrane region" description="Helical" evidence="1">
    <location>
        <begin position="181"/>
        <end position="204"/>
    </location>
</feature>
<sequence>MRIARRDAVAAAVGAALVAAAFLLPRLNLGVRPRLDVGPERFATHAGAAPIFGEWLIHAGWGTGPAVALAAAVVAWGPVLAQRLSWRALTLGSWAVAAGWAFALAMIDGWQRGFAGRLTTRDEYLWEVPRVTDIAAAVRTFSSRIVDYQPHSWTTHVSGHPPGALLTFVWLDRLGLHGGGWAGLLCLLAGSSAAAAVLIGVRALADEPTARRAAPFVALAPTAIWVAVSADGYFAGVAAWGIALLAVAVHRPVRFPALTAAGAGLLLGWGVFCNYGLMLMGLPAAAVLAAAPRPPRDGWTQWRAVLRALGPAALAAIAVAVAFAVAGFYWFDGYTLVQQRYWQGIAKDRPFQYWSWANLACVVCAIGLGGVAGVGRAFDRAAIRRRSGFPLLLLAVLAAVACADLSMLSKAEVERIWLPFTIWLTAAAALLPVRTHRIWLALNAVGALAVNTIILTHW</sequence>
<feature type="transmembrane region" description="Helical" evidence="1">
    <location>
        <begin position="387"/>
        <end position="409"/>
    </location>
</feature>
<keyword evidence="1" id="KW-0812">Transmembrane</keyword>
<name>A0A2A2ZC39_MYCAV</name>
<dbReference type="GeneID" id="75272127"/>
<feature type="transmembrane region" description="Helical" evidence="1">
    <location>
        <begin position="312"/>
        <end position="331"/>
    </location>
</feature>
<accession>A0A2A2ZC39</accession>
<keyword evidence="1" id="KW-0472">Membrane</keyword>
<keyword evidence="1" id="KW-1133">Transmembrane helix</keyword>
<feature type="transmembrane region" description="Helical" evidence="1">
    <location>
        <begin position="269"/>
        <end position="291"/>
    </location>
</feature>
<protein>
    <recommendedName>
        <fullName evidence="4">Integral membrane protein</fullName>
    </recommendedName>
</protein>
<comment type="caution">
    <text evidence="2">The sequence shown here is derived from an EMBL/GenBank/DDBJ whole genome shotgun (WGS) entry which is preliminary data.</text>
</comment>